<comment type="caution">
    <text evidence="1">The sequence shown here is derived from an EMBL/GenBank/DDBJ whole genome shotgun (WGS) entry which is preliminary data.</text>
</comment>
<organism evidence="1">
    <name type="scientific">marine sediment metagenome</name>
    <dbReference type="NCBI Taxonomy" id="412755"/>
    <lineage>
        <taxon>unclassified sequences</taxon>
        <taxon>metagenomes</taxon>
        <taxon>ecological metagenomes</taxon>
    </lineage>
</organism>
<gene>
    <name evidence="1" type="ORF">S12H4_39497</name>
</gene>
<dbReference type="AlphaFoldDB" id="X1U6Y7"/>
<proteinExistence type="predicted"/>
<name>X1U6Y7_9ZZZZ</name>
<reference evidence="1" key="1">
    <citation type="journal article" date="2014" name="Front. Microbiol.">
        <title>High frequency of phylogenetically diverse reductive dehalogenase-homologous genes in deep subseafloor sedimentary metagenomes.</title>
        <authorList>
            <person name="Kawai M."/>
            <person name="Futagami T."/>
            <person name="Toyoda A."/>
            <person name="Takaki Y."/>
            <person name="Nishi S."/>
            <person name="Hori S."/>
            <person name="Arai W."/>
            <person name="Tsubouchi T."/>
            <person name="Morono Y."/>
            <person name="Uchiyama I."/>
            <person name="Ito T."/>
            <person name="Fujiyama A."/>
            <person name="Inagaki F."/>
            <person name="Takami H."/>
        </authorList>
    </citation>
    <scope>NUCLEOTIDE SEQUENCE</scope>
    <source>
        <strain evidence="1">Expedition CK06-06</strain>
    </source>
</reference>
<dbReference type="EMBL" id="BARW01023873">
    <property type="protein sequence ID" value="GAI88059.1"/>
    <property type="molecule type" value="Genomic_DNA"/>
</dbReference>
<accession>X1U6Y7</accession>
<sequence>SLPRQTRDESLMVTLPSNAIPIGIEVRPLSMPEGLFLHYLIPCEESGNPIEEVTPSNIYETAWEKLSQLYGERSEQENLDVMDSVLKGVVLELENELGAKGEAEKEA</sequence>
<feature type="non-terminal residue" evidence="1">
    <location>
        <position position="1"/>
    </location>
</feature>
<protein>
    <submittedName>
        <fullName evidence="1">Uncharacterized protein</fullName>
    </submittedName>
</protein>
<evidence type="ECO:0000313" key="1">
    <source>
        <dbReference type="EMBL" id="GAI88059.1"/>
    </source>
</evidence>